<accession>A0AAW7B596</accession>
<comment type="caution">
    <text evidence="1">The sequence shown here is derived from an EMBL/GenBank/DDBJ whole genome shotgun (WGS) entry which is preliminary data.</text>
</comment>
<keyword evidence="2" id="KW-1185">Reference proteome</keyword>
<dbReference type="RefSeq" id="WP_025200440.1">
    <property type="nucleotide sequence ID" value="NZ_JARQXC010000039.1"/>
</dbReference>
<evidence type="ECO:0000313" key="1">
    <source>
        <dbReference type="EMBL" id="MDL2334383.1"/>
    </source>
</evidence>
<proteinExistence type="predicted"/>
<name>A0AAW7B596_9HYPH</name>
<protein>
    <submittedName>
        <fullName evidence="1">Uncharacterized protein</fullName>
    </submittedName>
</protein>
<gene>
    <name evidence="1" type="ORF">P8A28_15900</name>
</gene>
<organism evidence="1 2">
    <name type="scientific">Brucella inopinata</name>
    <dbReference type="NCBI Taxonomy" id="1218315"/>
    <lineage>
        <taxon>Bacteria</taxon>
        <taxon>Pseudomonadati</taxon>
        <taxon>Pseudomonadota</taxon>
        <taxon>Alphaproteobacteria</taxon>
        <taxon>Hyphomicrobiales</taxon>
        <taxon>Brucellaceae</taxon>
        <taxon>Brucella/Ochrobactrum group</taxon>
        <taxon>Brucella</taxon>
    </lineage>
</organism>
<evidence type="ECO:0000313" key="2">
    <source>
        <dbReference type="Proteomes" id="UP001171122"/>
    </source>
</evidence>
<dbReference type="AlphaFoldDB" id="A0AAW7B596"/>
<sequence length="201" mass="22740">MDYIRTGKVEWTGDNPPIYLKTDPDGDWTTLALFFRINGSDHGRGNMMLVIEDPYDNGNPDPVRLCVTDNPSLARYLINEFVRKFSLFRSAQAALNSLEITDGAKFSVEADYPRYVTEIADFGMHRLEMSWMDLTEMFAVAQPAKDSQTGAHEMFSVFQPATTASIILNGRKLPGNTIERDFFERRAQSASLAHSESWIQT</sequence>
<reference evidence="1" key="1">
    <citation type="journal article" date="2023" name="Front. Microbiol.">
        <title>Isolation of Brucella inopinata from a White's tree frog (Litoria caerulea): pose exotic frogs a potential risk to human health?</title>
        <authorList>
            <person name="Scholz H.C."/>
            <person name="Heckers K.O."/>
            <person name="Appelt S."/>
            <person name="Geier-Doemling D."/>
            <person name="Schlegel P."/>
            <person name="Wattam A.R."/>
        </authorList>
    </citation>
    <scope>NUCLEOTIDE SEQUENCE</scope>
    <source>
        <strain evidence="1">FO700662</strain>
    </source>
</reference>
<dbReference type="Proteomes" id="UP001171122">
    <property type="component" value="Unassembled WGS sequence"/>
</dbReference>
<dbReference type="EMBL" id="JARQXC010000039">
    <property type="protein sequence ID" value="MDL2334383.1"/>
    <property type="molecule type" value="Genomic_DNA"/>
</dbReference>